<dbReference type="Proteomes" id="UP000634136">
    <property type="component" value="Unassembled WGS sequence"/>
</dbReference>
<proteinExistence type="predicted"/>
<dbReference type="EMBL" id="JAAIUW010000003">
    <property type="protein sequence ID" value="KAF7839511.1"/>
    <property type="molecule type" value="Genomic_DNA"/>
</dbReference>
<organism evidence="1 2">
    <name type="scientific">Senna tora</name>
    <dbReference type="NCBI Taxonomy" id="362788"/>
    <lineage>
        <taxon>Eukaryota</taxon>
        <taxon>Viridiplantae</taxon>
        <taxon>Streptophyta</taxon>
        <taxon>Embryophyta</taxon>
        <taxon>Tracheophyta</taxon>
        <taxon>Spermatophyta</taxon>
        <taxon>Magnoliopsida</taxon>
        <taxon>eudicotyledons</taxon>
        <taxon>Gunneridae</taxon>
        <taxon>Pentapetalae</taxon>
        <taxon>rosids</taxon>
        <taxon>fabids</taxon>
        <taxon>Fabales</taxon>
        <taxon>Fabaceae</taxon>
        <taxon>Caesalpinioideae</taxon>
        <taxon>Cassia clade</taxon>
        <taxon>Senna</taxon>
    </lineage>
</organism>
<sequence length="46" mass="5478">MGFLTVATCHNKPHEIHDIYEIREEITRVLRNRSTYEPENRLKGIP</sequence>
<reference evidence="1" key="1">
    <citation type="submission" date="2020-09" db="EMBL/GenBank/DDBJ databases">
        <title>Genome-Enabled Discovery of Anthraquinone Biosynthesis in Senna tora.</title>
        <authorList>
            <person name="Kang S.-H."/>
            <person name="Pandey R.P."/>
            <person name="Lee C.-M."/>
            <person name="Sim J.-S."/>
            <person name="Jeong J.-T."/>
            <person name="Choi B.-S."/>
            <person name="Jung M."/>
            <person name="Ginzburg D."/>
            <person name="Zhao K."/>
            <person name="Won S.Y."/>
            <person name="Oh T.-J."/>
            <person name="Yu Y."/>
            <person name="Kim N.-H."/>
            <person name="Lee O.R."/>
            <person name="Lee T.-H."/>
            <person name="Bashyal P."/>
            <person name="Kim T.-S."/>
            <person name="Lee W.-H."/>
            <person name="Kawkins C."/>
            <person name="Kim C.-K."/>
            <person name="Kim J.S."/>
            <person name="Ahn B.O."/>
            <person name="Rhee S.Y."/>
            <person name="Sohng J.K."/>
        </authorList>
    </citation>
    <scope>NUCLEOTIDE SEQUENCE</scope>
    <source>
        <tissue evidence="1">Leaf</tissue>
    </source>
</reference>
<accession>A0A834X732</accession>
<keyword evidence="2" id="KW-1185">Reference proteome</keyword>
<dbReference type="AlphaFoldDB" id="A0A834X732"/>
<comment type="caution">
    <text evidence="1">The sequence shown here is derived from an EMBL/GenBank/DDBJ whole genome shotgun (WGS) entry which is preliminary data.</text>
</comment>
<protein>
    <submittedName>
        <fullName evidence="1">Uncharacterized protein</fullName>
    </submittedName>
</protein>
<gene>
    <name evidence="1" type="ORF">G2W53_007993</name>
</gene>
<name>A0A834X732_9FABA</name>
<evidence type="ECO:0000313" key="2">
    <source>
        <dbReference type="Proteomes" id="UP000634136"/>
    </source>
</evidence>
<evidence type="ECO:0000313" key="1">
    <source>
        <dbReference type="EMBL" id="KAF7839511.1"/>
    </source>
</evidence>